<proteinExistence type="predicted"/>
<keyword evidence="1" id="KW-0472">Membrane</keyword>
<feature type="transmembrane region" description="Helical" evidence="1">
    <location>
        <begin position="63"/>
        <end position="83"/>
    </location>
</feature>
<feature type="transmembrane region" description="Helical" evidence="1">
    <location>
        <begin position="35"/>
        <end position="56"/>
    </location>
</feature>
<dbReference type="AlphaFoldDB" id="A0AAE3NY26"/>
<gene>
    <name evidence="2" type="ORF">P0M35_00265</name>
</gene>
<dbReference type="EMBL" id="JARGDL010000001">
    <property type="protein sequence ID" value="MDF1610569.1"/>
    <property type="molecule type" value="Genomic_DNA"/>
</dbReference>
<name>A0AAE3NY26_9BACT</name>
<reference evidence="2" key="1">
    <citation type="submission" date="2023-03" db="EMBL/GenBank/DDBJ databases">
        <title>Stygiobacter electus gen. nov., sp. nov., facultatively anaerobic thermotolerant bacterium of the class Ignavibacteria from a well of Yessentuki mineral water deposit.</title>
        <authorList>
            <person name="Podosokorskaya O.A."/>
            <person name="Elcheninov A.G."/>
            <person name="Petrova N.F."/>
            <person name="Zavarzina D.G."/>
            <person name="Kublanov I.V."/>
            <person name="Merkel A.Y."/>
        </authorList>
    </citation>
    <scope>NUCLEOTIDE SEQUENCE</scope>
    <source>
        <strain evidence="2">09-Me</strain>
    </source>
</reference>
<protein>
    <submittedName>
        <fullName evidence="2">Uncharacterized protein</fullName>
    </submittedName>
</protein>
<dbReference type="Proteomes" id="UP001221302">
    <property type="component" value="Unassembled WGS sequence"/>
</dbReference>
<sequence>MISAVIFAGHLYFVTYIFTKKWQDESLSTAFTNLALIIILFAVGWSITSSITKLFFDEKGLGIQFDAATISLTLLTIIEYFFYKFYYKEDTTEVEKEK</sequence>
<comment type="caution">
    <text evidence="2">The sequence shown here is derived from an EMBL/GenBank/DDBJ whole genome shotgun (WGS) entry which is preliminary data.</text>
</comment>
<accession>A0AAE3NY26</accession>
<organism evidence="2 3">
    <name type="scientific">Stygiobacter electus</name>
    <dbReference type="NCBI Taxonomy" id="3032292"/>
    <lineage>
        <taxon>Bacteria</taxon>
        <taxon>Pseudomonadati</taxon>
        <taxon>Ignavibacteriota</taxon>
        <taxon>Ignavibacteria</taxon>
        <taxon>Ignavibacteriales</taxon>
        <taxon>Melioribacteraceae</taxon>
        <taxon>Stygiobacter</taxon>
    </lineage>
</organism>
<evidence type="ECO:0000313" key="2">
    <source>
        <dbReference type="EMBL" id="MDF1610569.1"/>
    </source>
</evidence>
<keyword evidence="3" id="KW-1185">Reference proteome</keyword>
<dbReference type="RefSeq" id="WP_321534334.1">
    <property type="nucleotide sequence ID" value="NZ_JARGDL010000001.1"/>
</dbReference>
<keyword evidence="1" id="KW-1133">Transmembrane helix</keyword>
<keyword evidence="1" id="KW-0812">Transmembrane</keyword>
<evidence type="ECO:0000313" key="3">
    <source>
        <dbReference type="Proteomes" id="UP001221302"/>
    </source>
</evidence>
<evidence type="ECO:0000256" key="1">
    <source>
        <dbReference type="SAM" id="Phobius"/>
    </source>
</evidence>